<dbReference type="InterPro" id="IPR051906">
    <property type="entry name" value="TolC-like"/>
</dbReference>
<keyword evidence="3" id="KW-1134">Transmembrane beta strand</keyword>
<evidence type="ECO:0000256" key="2">
    <source>
        <dbReference type="ARBA" id="ARBA00022448"/>
    </source>
</evidence>
<dbReference type="EMBL" id="VSSQ01075418">
    <property type="protein sequence ID" value="MPN26021.1"/>
    <property type="molecule type" value="Genomic_DNA"/>
</dbReference>
<dbReference type="AlphaFoldDB" id="A0A645GGF0"/>
<dbReference type="InterPro" id="IPR003423">
    <property type="entry name" value="OMP_efflux"/>
</dbReference>
<dbReference type="PANTHER" id="PTHR30026">
    <property type="entry name" value="OUTER MEMBRANE PROTEIN TOLC"/>
    <property type="match status" value="1"/>
</dbReference>
<reference evidence="7" key="1">
    <citation type="submission" date="2019-08" db="EMBL/GenBank/DDBJ databases">
        <authorList>
            <person name="Kucharzyk K."/>
            <person name="Murdoch R.W."/>
            <person name="Higgins S."/>
            <person name="Loffler F."/>
        </authorList>
    </citation>
    <scope>NUCLEOTIDE SEQUENCE</scope>
</reference>
<name>A0A645GGF0_9ZZZZ</name>
<keyword evidence="4" id="KW-0812">Transmembrane</keyword>
<evidence type="ECO:0000256" key="6">
    <source>
        <dbReference type="ARBA" id="ARBA00023237"/>
    </source>
</evidence>
<comment type="caution">
    <text evidence="7">The sequence shown here is derived from an EMBL/GenBank/DDBJ whole genome shotgun (WGS) entry which is preliminary data.</text>
</comment>
<evidence type="ECO:0000256" key="1">
    <source>
        <dbReference type="ARBA" id="ARBA00004442"/>
    </source>
</evidence>
<dbReference type="GO" id="GO:1990281">
    <property type="term" value="C:efflux pump complex"/>
    <property type="evidence" value="ECO:0007669"/>
    <property type="project" value="TreeGrafter"/>
</dbReference>
<evidence type="ECO:0000256" key="4">
    <source>
        <dbReference type="ARBA" id="ARBA00022692"/>
    </source>
</evidence>
<organism evidence="7">
    <name type="scientific">bioreactor metagenome</name>
    <dbReference type="NCBI Taxonomy" id="1076179"/>
    <lineage>
        <taxon>unclassified sequences</taxon>
        <taxon>metagenomes</taxon>
        <taxon>ecological metagenomes</taxon>
    </lineage>
</organism>
<evidence type="ECO:0000256" key="3">
    <source>
        <dbReference type="ARBA" id="ARBA00022452"/>
    </source>
</evidence>
<comment type="subcellular location">
    <subcellularLocation>
        <location evidence="1">Cell outer membrane</location>
    </subcellularLocation>
</comment>
<dbReference type="GO" id="GO:0009279">
    <property type="term" value="C:cell outer membrane"/>
    <property type="evidence" value="ECO:0007669"/>
    <property type="project" value="UniProtKB-SubCell"/>
</dbReference>
<accession>A0A645GGF0</accession>
<dbReference type="GO" id="GO:0015562">
    <property type="term" value="F:efflux transmembrane transporter activity"/>
    <property type="evidence" value="ECO:0007669"/>
    <property type="project" value="InterPro"/>
</dbReference>
<evidence type="ECO:0000313" key="7">
    <source>
        <dbReference type="EMBL" id="MPN26021.1"/>
    </source>
</evidence>
<dbReference type="GO" id="GO:0015288">
    <property type="term" value="F:porin activity"/>
    <property type="evidence" value="ECO:0007669"/>
    <property type="project" value="TreeGrafter"/>
</dbReference>
<keyword evidence="5" id="KW-0472">Membrane</keyword>
<protein>
    <recommendedName>
        <fullName evidence="8">Cobalt-zinc-cadmium resistance protein CzcC</fullName>
    </recommendedName>
</protein>
<evidence type="ECO:0000256" key="5">
    <source>
        <dbReference type="ARBA" id="ARBA00023136"/>
    </source>
</evidence>
<keyword evidence="6" id="KW-0998">Cell outer membrane</keyword>
<gene>
    <name evidence="7" type="ORF">SDC9_173443</name>
</gene>
<keyword evidence="2" id="KW-0813">Transport</keyword>
<dbReference type="Gene3D" id="1.20.1600.10">
    <property type="entry name" value="Outer membrane efflux proteins (OEP)"/>
    <property type="match status" value="1"/>
</dbReference>
<proteinExistence type="predicted"/>
<dbReference type="Pfam" id="PF02321">
    <property type="entry name" value="OEP"/>
    <property type="match status" value="1"/>
</dbReference>
<sequence>MEAQSDTWSAEFMVMLPIWQGKNKAETKSAAASLDAAQASLTNMQNMTALDIQMALTEAQSAWRKVDVYKNTIIPQAEQTYQAGVVSYTNGKVDFMAVLDSLNALRNIKLDYYKARVDYEKAVANLEKAVGKPLFSSGTQP</sequence>
<dbReference type="SUPFAM" id="SSF56954">
    <property type="entry name" value="Outer membrane efflux proteins (OEP)"/>
    <property type="match status" value="1"/>
</dbReference>
<evidence type="ECO:0008006" key="8">
    <source>
        <dbReference type="Google" id="ProtNLM"/>
    </source>
</evidence>
<dbReference type="PANTHER" id="PTHR30026:SF20">
    <property type="entry name" value="OUTER MEMBRANE PROTEIN TOLC"/>
    <property type="match status" value="1"/>
</dbReference>